<comment type="caution">
    <text evidence="2">The sequence shown here is derived from an EMBL/GenBank/DDBJ whole genome shotgun (WGS) entry which is preliminary data.</text>
</comment>
<dbReference type="GO" id="GO:0016757">
    <property type="term" value="F:glycosyltransferase activity"/>
    <property type="evidence" value="ECO:0007669"/>
    <property type="project" value="UniProtKB-KW"/>
</dbReference>
<feature type="transmembrane region" description="Helical" evidence="1">
    <location>
        <begin position="209"/>
        <end position="226"/>
    </location>
</feature>
<feature type="transmembrane region" description="Helical" evidence="1">
    <location>
        <begin position="238"/>
        <end position="256"/>
    </location>
</feature>
<dbReference type="OrthoDB" id="2126185at2759"/>
<evidence type="ECO:0000256" key="1">
    <source>
        <dbReference type="SAM" id="Phobius"/>
    </source>
</evidence>
<dbReference type="KEGG" id="mrr:Moror_1813"/>
<evidence type="ECO:0000313" key="2">
    <source>
        <dbReference type="EMBL" id="ESK93402.1"/>
    </source>
</evidence>
<feature type="transmembrane region" description="Helical" evidence="1">
    <location>
        <begin position="185"/>
        <end position="202"/>
    </location>
</feature>
<reference evidence="2 3" key="1">
    <citation type="journal article" date="2014" name="BMC Genomics">
        <title>Genome and secretome analysis of the hemibiotrophic fungal pathogen, Moniliophthora roreri, which causes frosty pod rot disease of cacao: mechanisms of the biotrophic and necrotrophic phases.</title>
        <authorList>
            <person name="Meinhardt L.W."/>
            <person name="Costa G.G.L."/>
            <person name="Thomazella D.P.T."/>
            <person name="Teixeira P.J.P.L."/>
            <person name="Carazzolle M.F."/>
            <person name="Schuster S.C."/>
            <person name="Carlson J.E."/>
            <person name="Guiltinan M.J."/>
            <person name="Mieczkowski P."/>
            <person name="Farmer A."/>
            <person name="Ramaraj T."/>
            <person name="Crozier J."/>
            <person name="Davis R.E."/>
            <person name="Shao J."/>
            <person name="Melnick R.L."/>
            <person name="Pereira G.A.G."/>
            <person name="Bailey B.A."/>
        </authorList>
    </citation>
    <scope>NUCLEOTIDE SEQUENCE [LARGE SCALE GENOMIC DNA]</scope>
    <source>
        <strain evidence="2 3">MCA 2997</strain>
    </source>
</reference>
<dbReference type="AlphaFoldDB" id="V2XI49"/>
<dbReference type="Proteomes" id="UP000017559">
    <property type="component" value="Unassembled WGS sequence"/>
</dbReference>
<protein>
    <submittedName>
        <fullName evidence="2">Alpha--mannosyltransferase alg11p</fullName>
    </submittedName>
</protein>
<gene>
    <name evidence="2" type="ORF">Moror_1813</name>
</gene>
<keyword evidence="1" id="KW-0812">Transmembrane</keyword>
<evidence type="ECO:0000313" key="3">
    <source>
        <dbReference type="Proteomes" id="UP000017559"/>
    </source>
</evidence>
<proteinExistence type="predicted"/>
<feature type="transmembrane region" description="Helical" evidence="1">
    <location>
        <begin position="144"/>
        <end position="173"/>
    </location>
</feature>
<keyword evidence="1" id="KW-1133">Transmembrane helix</keyword>
<dbReference type="HOGENOM" id="CLU_037033_1_1_1"/>
<sequence length="349" mass="39450">MAFDFEASELTALGIFASYFIIIFALFAVILNSLPWSRLNSSPKCYLFLLLTIGSLVHTWYYMLKYMATSLDNFESKAVTIPETLLKRMITWLQNTYLFEEAWTAACSGKLNWWWSEQICVFTAGAWTVFLFEQGQRYKIKHLWAYMVLGQFVAITVATNLFYLALILAGWQFGAAKRTYDAPPVLWVSVLLSMITVANSPYTDTESFLPNLLTMHAFIIIPLFFIERHGHYASKFSMPYQALYIVLYVIGFVLRIKTTLVGIRSVSDEGSLWENFIPFIKSILAVLHSHPAQASIGWDVIWTSLSFVIWTCLNEPSIIAPIGTAIASAGVVAPWMAASTELEEAGKLD</sequence>
<name>V2XI49_MONRO</name>
<feature type="transmembrane region" description="Helical" evidence="1">
    <location>
        <begin position="46"/>
        <end position="64"/>
    </location>
</feature>
<dbReference type="EMBL" id="AWSO01000201">
    <property type="protein sequence ID" value="ESK93402.1"/>
    <property type="molecule type" value="Genomic_DNA"/>
</dbReference>
<keyword evidence="3" id="KW-1185">Reference proteome</keyword>
<keyword evidence="1" id="KW-0472">Membrane</keyword>
<feature type="transmembrane region" description="Helical" evidence="1">
    <location>
        <begin position="113"/>
        <end position="132"/>
    </location>
</feature>
<accession>V2XI49</accession>
<feature type="transmembrane region" description="Helical" evidence="1">
    <location>
        <begin position="12"/>
        <end position="34"/>
    </location>
</feature>
<organism evidence="2 3">
    <name type="scientific">Moniliophthora roreri (strain MCA 2997)</name>
    <name type="common">Cocoa frosty pod rot fungus</name>
    <name type="synonym">Crinipellis roreri</name>
    <dbReference type="NCBI Taxonomy" id="1381753"/>
    <lineage>
        <taxon>Eukaryota</taxon>
        <taxon>Fungi</taxon>
        <taxon>Dikarya</taxon>
        <taxon>Basidiomycota</taxon>
        <taxon>Agaricomycotina</taxon>
        <taxon>Agaricomycetes</taxon>
        <taxon>Agaricomycetidae</taxon>
        <taxon>Agaricales</taxon>
        <taxon>Marasmiineae</taxon>
        <taxon>Marasmiaceae</taxon>
        <taxon>Moniliophthora</taxon>
    </lineage>
</organism>